<name>A0AAD8S375_LOLMU</name>
<dbReference type="EMBL" id="JAUUTY010000004">
    <property type="protein sequence ID" value="KAK1644916.1"/>
    <property type="molecule type" value="Genomic_DNA"/>
</dbReference>
<evidence type="ECO:0000259" key="2">
    <source>
        <dbReference type="Pfam" id="PF03732"/>
    </source>
</evidence>
<dbReference type="Proteomes" id="UP001231189">
    <property type="component" value="Unassembled WGS sequence"/>
</dbReference>
<gene>
    <name evidence="3" type="ORF">QYE76_062721</name>
</gene>
<proteinExistence type="predicted"/>
<feature type="compositionally biased region" description="Polar residues" evidence="1">
    <location>
        <begin position="130"/>
        <end position="140"/>
    </location>
</feature>
<feature type="domain" description="Retrotransposon gag" evidence="2">
    <location>
        <begin position="199"/>
        <end position="266"/>
    </location>
</feature>
<dbReference type="Pfam" id="PF03732">
    <property type="entry name" value="Retrotrans_gag"/>
    <property type="match status" value="1"/>
</dbReference>
<protein>
    <recommendedName>
        <fullName evidence="2">Retrotransposon gag domain-containing protein</fullName>
    </recommendedName>
</protein>
<evidence type="ECO:0000256" key="1">
    <source>
        <dbReference type="SAM" id="MobiDB-lite"/>
    </source>
</evidence>
<dbReference type="InterPro" id="IPR005162">
    <property type="entry name" value="Retrotrans_gag_dom"/>
</dbReference>
<feature type="region of interest" description="Disordered" evidence="1">
    <location>
        <begin position="125"/>
        <end position="156"/>
    </location>
</feature>
<evidence type="ECO:0000313" key="4">
    <source>
        <dbReference type="Proteomes" id="UP001231189"/>
    </source>
</evidence>
<dbReference type="AlphaFoldDB" id="A0AAD8S375"/>
<keyword evidence="4" id="KW-1185">Reference proteome</keyword>
<sequence length="327" mass="36663">MDAKIQAIHVRMARKHARARYLHEETKQSNEHIVTELVDIESPGQQEKTMEDVLSHFTTMAVDMKGVTEEVRGLRQQVEDFGEDLDAVKLRLVQMNNHKGAVPVEIVTANKGTAHARLANKGAQLLGQPAPSTGFHTAPSSPKDGDEHPENTSAGDYVVRPRRHDFPRFSGDKPLLWVDLFLTYFNMYRVPEHNWVSSATLHLEGHAVLWFQAYKRTHRLLNWGDFMQAVVEEFGQGEFDGQMTKLLQMKQTGSVAEYRLAFEECIEVAGPYKYHTGGITRSHSGRGNGTSSATGSSTCPNTTSYRCSYSGDITSTSTHRLDTETRQ</sequence>
<comment type="caution">
    <text evidence="3">The sequence shown here is derived from an EMBL/GenBank/DDBJ whole genome shotgun (WGS) entry which is preliminary data.</text>
</comment>
<reference evidence="3" key="1">
    <citation type="submission" date="2023-07" db="EMBL/GenBank/DDBJ databases">
        <title>A chromosome-level genome assembly of Lolium multiflorum.</title>
        <authorList>
            <person name="Chen Y."/>
            <person name="Copetti D."/>
            <person name="Kolliker R."/>
            <person name="Studer B."/>
        </authorList>
    </citation>
    <scope>NUCLEOTIDE SEQUENCE</scope>
    <source>
        <strain evidence="3">02402/16</strain>
        <tissue evidence="3">Leaf</tissue>
    </source>
</reference>
<feature type="region of interest" description="Disordered" evidence="1">
    <location>
        <begin position="281"/>
        <end position="300"/>
    </location>
</feature>
<feature type="compositionally biased region" description="Low complexity" evidence="1">
    <location>
        <begin position="289"/>
        <end position="298"/>
    </location>
</feature>
<evidence type="ECO:0000313" key="3">
    <source>
        <dbReference type="EMBL" id="KAK1644916.1"/>
    </source>
</evidence>
<organism evidence="3 4">
    <name type="scientific">Lolium multiflorum</name>
    <name type="common">Italian ryegrass</name>
    <name type="synonym">Lolium perenne subsp. multiflorum</name>
    <dbReference type="NCBI Taxonomy" id="4521"/>
    <lineage>
        <taxon>Eukaryota</taxon>
        <taxon>Viridiplantae</taxon>
        <taxon>Streptophyta</taxon>
        <taxon>Embryophyta</taxon>
        <taxon>Tracheophyta</taxon>
        <taxon>Spermatophyta</taxon>
        <taxon>Magnoliopsida</taxon>
        <taxon>Liliopsida</taxon>
        <taxon>Poales</taxon>
        <taxon>Poaceae</taxon>
        <taxon>BOP clade</taxon>
        <taxon>Pooideae</taxon>
        <taxon>Poodae</taxon>
        <taxon>Poeae</taxon>
        <taxon>Poeae Chloroplast Group 2 (Poeae type)</taxon>
        <taxon>Loliodinae</taxon>
        <taxon>Loliinae</taxon>
        <taxon>Lolium</taxon>
    </lineage>
</organism>
<accession>A0AAD8S375</accession>